<dbReference type="STRING" id="765257.A0A0D0AFB4"/>
<reference evidence="3" key="2">
    <citation type="submission" date="2015-01" db="EMBL/GenBank/DDBJ databases">
        <title>Evolutionary Origins and Diversification of the Mycorrhizal Mutualists.</title>
        <authorList>
            <consortium name="DOE Joint Genome Institute"/>
            <consortium name="Mycorrhizal Genomics Consortium"/>
            <person name="Kohler A."/>
            <person name="Kuo A."/>
            <person name="Nagy L.G."/>
            <person name="Floudas D."/>
            <person name="Copeland A."/>
            <person name="Barry K.W."/>
            <person name="Cichocki N."/>
            <person name="Veneault-Fourrey C."/>
            <person name="LaButti K."/>
            <person name="Lindquist E.A."/>
            <person name="Lipzen A."/>
            <person name="Lundell T."/>
            <person name="Morin E."/>
            <person name="Murat C."/>
            <person name="Riley R."/>
            <person name="Ohm R."/>
            <person name="Sun H."/>
            <person name="Tunlid A."/>
            <person name="Henrissat B."/>
            <person name="Grigoriev I.V."/>
            <person name="Hibbett D.S."/>
            <person name="Martin F."/>
        </authorList>
    </citation>
    <scope>NUCLEOTIDE SEQUENCE [LARGE SCALE GENOMIC DNA]</scope>
    <source>
        <strain evidence="3">441</strain>
    </source>
</reference>
<keyword evidence="3" id="KW-1185">Reference proteome</keyword>
<name>A0A0D0AFB4_9AGAM</name>
<dbReference type="HOGENOM" id="CLU_018294_8_1_1"/>
<organism evidence="2 3">
    <name type="scientific">Pisolithus microcarpus 441</name>
    <dbReference type="NCBI Taxonomy" id="765257"/>
    <lineage>
        <taxon>Eukaryota</taxon>
        <taxon>Fungi</taxon>
        <taxon>Dikarya</taxon>
        <taxon>Basidiomycota</taxon>
        <taxon>Agaricomycotina</taxon>
        <taxon>Agaricomycetes</taxon>
        <taxon>Agaricomycetidae</taxon>
        <taxon>Boletales</taxon>
        <taxon>Sclerodermatineae</taxon>
        <taxon>Pisolithaceae</taxon>
        <taxon>Pisolithus</taxon>
    </lineage>
</organism>
<evidence type="ECO:0000256" key="1">
    <source>
        <dbReference type="SAM" id="MobiDB-lite"/>
    </source>
</evidence>
<protein>
    <submittedName>
        <fullName evidence="2">Uncharacterized protein</fullName>
    </submittedName>
</protein>
<proteinExistence type="predicted"/>
<reference evidence="2 3" key="1">
    <citation type="submission" date="2014-04" db="EMBL/GenBank/DDBJ databases">
        <authorList>
            <consortium name="DOE Joint Genome Institute"/>
            <person name="Kuo A."/>
            <person name="Kohler A."/>
            <person name="Costa M.D."/>
            <person name="Nagy L.G."/>
            <person name="Floudas D."/>
            <person name="Copeland A."/>
            <person name="Barry K.W."/>
            <person name="Cichocki N."/>
            <person name="Veneault-Fourrey C."/>
            <person name="LaButti K."/>
            <person name="Lindquist E.A."/>
            <person name="Lipzen A."/>
            <person name="Lundell T."/>
            <person name="Morin E."/>
            <person name="Murat C."/>
            <person name="Sun H."/>
            <person name="Tunlid A."/>
            <person name="Henrissat B."/>
            <person name="Grigoriev I.V."/>
            <person name="Hibbett D.S."/>
            <person name="Martin F."/>
            <person name="Nordberg H.P."/>
            <person name="Cantor M.N."/>
            <person name="Hua S.X."/>
        </authorList>
    </citation>
    <scope>NUCLEOTIDE SEQUENCE [LARGE SCALE GENOMIC DNA]</scope>
    <source>
        <strain evidence="2 3">441</strain>
    </source>
</reference>
<evidence type="ECO:0000313" key="3">
    <source>
        <dbReference type="Proteomes" id="UP000054018"/>
    </source>
</evidence>
<gene>
    <name evidence="2" type="ORF">PISMIDRAFT_86865</name>
</gene>
<feature type="compositionally biased region" description="Polar residues" evidence="1">
    <location>
        <begin position="23"/>
        <end position="32"/>
    </location>
</feature>
<accession>A0A0D0AFB4</accession>
<dbReference type="EMBL" id="KN833686">
    <property type="protein sequence ID" value="KIK30818.1"/>
    <property type="molecule type" value="Genomic_DNA"/>
</dbReference>
<evidence type="ECO:0000313" key="2">
    <source>
        <dbReference type="EMBL" id="KIK30818.1"/>
    </source>
</evidence>
<dbReference type="OrthoDB" id="162969at2759"/>
<dbReference type="AlphaFoldDB" id="A0A0D0AFB4"/>
<feature type="region of interest" description="Disordered" evidence="1">
    <location>
        <begin position="1"/>
        <end position="40"/>
    </location>
</feature>
<dbReference type="Proteomes" id="UP000054018">
    <property type="component" value="Unassembled WGS sequence"/>
</dbReference>
<sequence length="98" mass="11360">MPETTHRKPRPKLAPYVRKPRQKPSQDMPTTSAKDEQTTSRENLTLYDWMTVFTYIDEHPGASQEDIVQHFATKKTGALLFTQSTLSRKLKARLDLEQ</sequence>